<evidence type="ECO:0000313" key="2">
    <source>
        <dbReference type="EMBL" id="PYE01177.1"/>
    </source>
</evidence>
<organism evidence="2 3">
    <name type="scientific">Prochlorococcus marinus XMU1408</name>
    <dbReference type="NCBI Taxonomy" id="2213228"/>
    <lineage>
        <taxon>Bacteria</taxon>
        <taxon>Bacillati</taxon>
        <taxon>Cyanobacteriota</taxon>
        <taxon>Cyanophyceae</taxon>
        <taxon>Synechococcales</taxon>
        <taxon>Prochlorococcaceae</taxon>
        <taxon>Prochlorococcus</taxon>
    </lineage>
</organism>
<evidence type="ECO:0000313" key="3">
    <source>
        <dbReference type="Proteomes" id="UP000247807"/>
    </source>
</evidence>
<dbReference type="EMBL" id="QJUE01000005">
    <property type="protein sequence ID" value="PYE01177.1"/>
    <property type="molecule type" value="Genomic_DNA"/>
</dbReference>
<sequence length="161" mass="17659">MVIGLALPIDLLKSASIAYVHYLSFMVCFGALVYERISLKPDPNRHEAINMVIADIIYGIAGIALLISGIYRVIKFGQGSEFYTNNPIFWTKIVVFGLVGSLSLYPTITYVLWAIPLSKGTLPQVTQSLVLRLRLILNIELIGFASIPFLATLMARGVGLA</sequence>
<evidence type="ECO:0000256" key="1">
    <source>
        <dbReference type="SAM" id="Phobius"/>
    </source>
</evidence>
<keyword evidence="1" id="KW-0472">Membrane</keyword>
<feature type="transmembrane region" description="Helical" evidence="1">
    <location>
        <begin position="55"/>
        <end position="74"/>
    </location>
</feature>
<dbReference type="Pfam" id="PF09980">
    <property type="entry name" value="DUF2214"/>
    <property type="match status" value="1"/>
</dbReference>
<feature type="transmembrane region" description="Helical" evidence="1">
    <location>
        <begin position="135"/>
        <end position="155"/>
    </location>
</feature>
<dbReference type="OrthoDB" id="826511at2"/>
<protein>
    <submittedName>
        <fullName evidence="2">DUF2214 domain-containing protein</fullName>
    </submittedName>
</protein>
<feature type="transmembrane region" description="Helical" evidence="1">
    <location>
        <begin position="16"/>
        <end position="34"/>
    </location>
</feature>
<keyword evidence="1" id="KW-1133">Transmembrane helix</keyword>
<gene>
    <name evidence="2" type="ORF">DNJ73_07050</name>
</gene>
<comment type="caution">
    <text evidence="2">The sequence shown here is derived from an EMBL/GenBank/DDBJ whole genome shotgun (WGS) entry which is preliminary data.</text>
</comment>
<name>A0A318R1Z3_PROMR</name>
<keyword evidence="1" id="KW-0812">Transmembrane</keyword>
<dbReference type="InterPro" id="IPR018706">
    <property type="entry name" value="DUF2214_membrane"/>
</dbReference>
<dbReference type="RefSeq" id="WP_158467003.1">
    <property type="nucleotide sequence ID" value="NZ_QJUE01000005.1"/>
</dbReference>
<dbReference type="AlphaFoldDB" id="A0A318R1Z3"/>
<accession>A0A318R1Z3</accession>
<feature type="transmembrane region" description="Helical" evidence="1">
    <location>
        <begin position="94"/>
        <end position="115"/>
    </location>
</feature>
<dbReference type="Proteomes" id="UP000247807">
    <property type="component" value="Unassembled WGS sequence"/>
</dbReference>
<proteinExistence type="predicted"/>
<reference evidence="2 3" key="1">
    <citation type="journal article" date="2018" name="Appl. Environ. Microbiol.">
        <title>Genome rearrangement shapes Prochlorococcus ecological adaptation.</title>
        <authorList>
            <person name="Yan W."/>
            <person name="Wei S."/>
            <person name="Wang Q."/>
            <person name="Xiao X."/>
            <person name="Zeng Q."/>
            <person name="Jiao N."/>
            <person name="Zhang R."/>
        </authorList>
    </citation>
    <scope>NUCLEOTIDE SEQUENCE [LARGE SCALE GENOMIC DNA]</scope>
    <source>
        <strain evidence="2 3">XMU1408</strain>
    </source>
</reference>